<feature type="compositionally biased region" description="Basic residues" evidence="6">
    <location>
        <begin position="433"/>
        <end position="446"/>
    </location>
</feature>
<comment type="caution">
    <text evidence="9">The sequence shown here is derived from an EMBL/GenBank/DDBJ whole genome shotgun (WGS) entry which is preliminary data.</text>
</comment>
<protein>
    <submittedName>
        <fullName evidence="9">Uncharacterized protein</fullName>
    </submittedName>
</protein>
<keyword evidence="1 5" id="KW-0479">Metal-binding</keyword>
<evidence type="ECO:0000313" key="9">
    <source>
        <dbReference type="EMBL" id="KAJ4396963.1"/>
    </source>
</evidence>
<evidence type="ECO:0000259" key="8">
    <source>
        <dbReference type="PROSITE" id="PS50828"/>
    </source>
</evidence>
<dbReference type="InterPro" id="IPR002625">
    <property type="entry name" value="Smr_dom"/>
</dbReference>
<dbReference type="InterPro" id="IPR000571">
    <property type="entry name" value="Znf_CCCH"/>
</dbReference>
<dbReference type="PANTHER" id="PTHR13119">
    <property type="entry name" value="ZINC FINGER CCCH DOMAIN-CONTAINING PROTEI"/>
    <property type="match status" value="1"/>
</dbReference>
<dbReference type="PROSITE" id="PS50828">
    <property type="entry name" value="SMR"/>
    <property type="match status" value="1"/>
</dbReference>
<feature type="domain" description="C3H1-type" evidence="7">
    <location>
        <begin position="309"/>
        <end position="331"/>
    </location>
</feature>
<feature type="region of interest" description="Disordered" evidence="6">
    <location>
        <begin position="431"/>
        <end position="452"/>
    </location>
</feature>
<evidence type="ECO:0000256" key="6">
    <source>
        <dbReference type="SAM" id="MobiDB-lite"/>
    </source>
</evidence>
<evidence type="ECO:0000256" key="5">
    <source>
        <dbReference type="PROSITE-ProRule" id="PRU00723"/>
    </source>
</evidence>
<sequence length="733" mass="79231">MVSDETYELCQPVLQDSAIEEEDKPEALVELLKKETSLTGQSLDNAVLDVLWRHREGGGNNASPPPIRQTILRRPSPASFRSSAATPLSGSPRLGVSPLVPPGIAPPPGFAPTFNRTLTAGASPFSSPRPSPRLAFSTPAIPHSPNLNAYEFASDRESSKEIFEDFTNDNVDWLVADDVASVSSSFGASSGLNAAAPEFSSQQASMRPHDILRSILGESRTDDEISQALVEHGYDLGAVLMSMMEAQDSSPSTSAADTNGYLVGKSMTPDARPTTPADQKSGVICKFYMSSGTCMRADCRFSHDLSGHICRYWLAGNCLAGDTCIFSHDPATLMNKLSIEGVSTPPMQSSPANIQIQDYSSFPMLGANLDAIPVFTPSAGITPPPGFRNVSGDQRSRSRPGSRHQQNKEAAQAALSLDDNEAFPSLGSAIAKQGKKHHGKRGGHGHGTKETYTPSSLADIVKMAPSPAPATSRPGSKMSRNGSAQGTRNGENSAAAQAIPSPKHIPWMETGEGINKAYMKARGEAHRHGALRNKFLQNAAQAWNRQDARQAKVFSLRGQSENDLMRKYHREAADKLYEERNKNNSSSGEIYVDLHGLHVEEAIRYLAEALEENEKESRPVYAITGTGHHSKNGKDKVGKAVRNFLNDWRYAFREFSVPGDRNNMGGILGIDARSYDKSLGKQNGKKREEPQEEAEEVDILSQGVEIGEGKMKLLVRDTSTAGKEPPKGPRGGR</sequence>
<dbReference type="GO" id="GO:0045892">
    <property type="term" value="P:negative regulation of DNA-templated transcription"/>
    <property type="evidence" value="ECO:0007669"/>
    <property type="project" value="InterPro"/>
</dbReference>
<dbReference type="Gene3D" id="4.10.1000.10">
    <property type="entry name" value="Zinc finger, CCCH-type"/>
    <property type="match status" value="1"/>
</dbReference>
<dbReference type="SMART" id="SM00463">
    <property type="entry name" value="SMR"/>
    <property type="match status" value="1"/>
</dbReference>
<evidence type="ECO:0000256" key="3">
    <source>
        <dbReference type="ARBA" id="ARBA00022771"/>
    </source>
</evidence>
<feature type="zinc finger region" description="C3H1-type" evidence="5">
    <location>
        <begin position="309"/>
        <end position="331"/>
    </location>
</feature>
<dbReference type="GO" id="GO:0003723">
    <property type="term" value="F:RNA binding"/>
    <property type="evidence" value="ECO:0007669"/>
    <property type="project" value="InterPro"/>
</dbReference>
<dbReference type="SMART" id="SM01162">
    <property type="entry name" value="DUF1771"/>
    <property type="match status" value="1"/>
</dbReference>
<dbReference type="EMBL" id="JAPEVB010000001">
    <property type="protein sequence ID" value="KAJ4396963.1"/>
    <property type="molecule type" value="Genomic_DNA"/>
</dbReference>
<dbReference type="PANTHER" id="PTHR13119:SF12">
    <property type="entry name" value="PROTEIN SUPPRESSOR OF SABLE"/>
    <property type="match status" value="1"/>
</dbReference>
<keyword evidence="10" id="KW-1185">Reference proteome</keyword>
<evidence type="ECO:0000259" key="7">
    <source>
        <dbReference type="PROSITE" id="PS50103"/>
    </source>
</evidence>
<keyword evidence="3 5" id="KW-0863">Zinc-finger</keyword>
<dbReference type="Gene3D" id="3.30.1370.110">
    <property type="match status" value="1"/>
</dbReference>
<feature type="domain" description="Smr" evidence="8">
    <location>
        <begin position="592"/>
        <end position="673"/>
    </location>
</feature>
<evidence type="ECO:0000256" key="2">
    <source>
        <dbReference type="ARBA" id="ARBA00022737"/>
    </source>
</evidence>
<proteinExistence type="predicted"/>
<feature type="region of interest" description="Disordered" evidence="6">
    <location>
        <begin position="378"/>
        <end position="413"/>
    </location>
</feature>
<feature type="region of interest" description="Disordered" evidence="6">
    <location>
        <begin position="464"/>
        <end position="507"/>
    </location>
</feature>
<organism evidence="9 10">
    <name type="scientific">Gnomoniopsis smithogilvyi</name>
    <dbReference type="NCBI Taxonomy" id="1191159"/>
    <lineage>
        <taxon>Eukaryota</taxon>
        <taxon>Fungi</taxon>
        <taxon>Dikarya</taxon>
        <taxon>Ascomycota</taxon>
        <taxon>Pezizomycotina</taxon>
        <taxon>Sordariomycetes</taxon>
        <taxon>Sordariomycetidae</taxon>
        <taxon>Diaporthales</taxon>
        <taxon>Gnomoniaceae</taxon>
        <taxon>Gnomoniopsis</taxon>
    </lineage>
</organism>
<dbReference type="SUPFAM" id="SSF90229">
    <property type="entry name" value="CCCH zinc finger"/>
    <property type="match status" value="1"/>
</dbReference>
<dbReference type="Pfam" id="PF14608">
    <property type="entry name" value="zf-CCCH_2"/>
    <property type="match status" value="2"/>
</dbReference>
<accession>A0A9W9D1F2</accession>
<dbReference type="SMART" id="SM00356">
    <property type="entry name" value="ZnF_C3H1"/>
    <property type="match status" value="2"/>
</dbReference>
<feature type="region of interest" description="Disordered" evidence="6">
    <location>
        <begin position="677"/>
        <end position="697"/>
    </location>
</feature>
<dbReference type="Proteomes" id="UP001140453">
    <property type="component" value="Unassembled WGS sequence"/>
</dbReference>
<dbReference type="GO" id="GO:0008270">
    <property type="term" value="F:zinc ion binding"/>
    <property type="evidence" value="ECO:0007669"/>
    <property type="project" value="UniProtKB-KW"/>
</dbReference>
<dbReference type="GO" id="GO:0005634">
    <property type="term" value="C:nucleus"/>
    <property type="evidence" value="ECO:0007669"/>
    <property type="project" value="TreeGrafter"/>
</dbReference>
<dbReference type="AlphaFoldDB" id="A0A9W9D1F2"/>
<dbReference type="Pfam" id="PF08590">
    <property type="entry name" value="DUF1771"/>
    <property type="match status" value="1"/>
</dbReference>
<dbReference type="InterPro" id="IPR045124">
    <property type="entry name" value="Su(sable)-like"/>
</dbReference>
<feature type="compositionally biased region" description="Polar residues" evidence="6">
    <location>
        <begin position="478"/>
        <end position="495"/>
    </location>
</feature>
<keyword evidence="4 5" id="KW-0862">Zinc</keyword>
<dbReference type="InterPro" id="IPR013899">
    <property type="entry name" value="DUF1771"/>
</dbReference>
<evidence type="ECO:0000256" key="1">
    <source>
        <dbReference type="ARBA" id="ARBA00022723"/>
    </source>
</evidence>
<name>A0A9W9D1F2_9PEZI</name>
<reference evidence="9" key="1">
    <citation type="submission" date="2022-10" db="EMBL/GenBank/DDBJ databases">
        <title>Tapping the CABI collections for fungal endophytes: first genome assemblies for Collariella, Neodidymelliopsis, Ascochyta clinopodiicola, Didymella pomorum, Didymosphaeria variabile, Neocosmospora piperis and Neocucurbitaria cava.</title>
        <authorList>
            <person name="Hill R."/>
        </authorList>
    </citation>
    <scope>NUCLEOTIDE SEQUENCE</scope>
    <source>
        <strain evidence="9">IMI 355082</strain>
    </source>
</reference>
<feature type="zinc finger region" description="C3H1-type" evidence="5">
    <location>
        <begin position="279"/>
        <end position="306"/>
    </location>
</feature>
<gene>
    <name evidence="9" type="ORF">N0V93_001186</name>
</gene>
<evidence type="ECO:0000313" key="10">
    <source>
        <dbReference type="Proteomes" id="UP001140453"/>
    </source>
</evidence>
<dbReference type="InterPro" id="IPR036855">
    <property type="entry name" value="Znf_CCCH_sf"/>
</dbReference>
<evidence type="ECO:0000256" key="4">
    <source>
        <dbReference type="ARBA" id="ARBA00022833"/>
    </source>
</evidence>
<feature type="domain" description="C3H1-type" evidence="7">
    <location>
        <begin position="279"/>
        <end position="306"/>
    </location>
</feature>
<dbReference type="OrthoDB" id="3247158at2759"/>
<dbReference type="InterPro" id="IPR036063">
    <property type="entry name" value="Smr_dom_sf"/>
</dbReference>
<dbReference type="PROSITE" id="PS50103">
    <property type="entry name" value="ZF_C3H1"/>
    <property type="match status" value="2"/>
</dbReference>
<dbReference type="SUPFAM" id="SSF160443">
    <property type="entry name" value="SMR domain-like"/>
    <property type="match status" value="1"/>
</dbReference>
<feature type="compositionally biased region" description="Basic and acidic residues" evidence="6">
    <location>
        <begin position="677"/>
        <end position="689"/>
    </location>
</feature>
<keyword evidence="2" id="KW-0677">Repeat</keyword>